<dbReference type="Pfam" id="PF04438">
    <property type="entry name" value="zf-HIT"/>
    <property type="match status" value="1"/>
</dbReference>
<comment type="caution">
    <text evidence="4">The sequence shown here is derived from an EMBL/GenBank/DDBJ whole genome shotgun (WGS) entry which is preliminary data.</text>
</comment>
<sequence length="254" mass="28512">MQEQLPDQPRLTTDGRTETEPAAQQNAAVMDDKPENREGQSMSMPELDDGEAGAANKKGPTLCGVCEAVPSKYKCSRCYLPYCSIPCNKTHLKDHPPDSDENRPQHSTEPPDNLTEKPTGPPNPFRALENSEKLTWLFRKYPNLPQQLLDIHATTLPPPEDVSKQIPASLMQGVPRQQTDWNRDKGIGRGKAALRRARLLPGDAGEGIREYCLLVLMLLNADEENKANEMLQKQFAQQDMDVIQQLMDDEQARR</sequence>
<dbReference type="GeneID" id="63715051"/>
<dbReference type="PROSITE" id="PS51083">
    <property type="entry name" value="ZF_HIT"/>
    <property type="match status" value="1"/>
</dbReference>
<name>A0A151GVY6_DRECN</name>
<dbReference type="Gene3D" id="3.30.60.190">
    <property type="match status" value="1"/>
</dbReference>
<dbReference type="Proteomes" id="UP000076580">
    <property type="component" value="Chromosome 01"/>
</dbReference>
<evidence type="ECO:0000259" key="3">
    <source>
        <dbReference type="PROSITE" id="PS51083"/>
    </source>
</evidence>
<feature type="region of interest" description="Disordered" evidence="2">
    <location>
        <begin position="94"/>
        <end position="127"/>
    </location>
</feature>
<evidence type="ECO:0000313" key="4">
    <source>
        <dbReference type="EMBL" id="KYK61266.1"/>
    </source>
</evidence>
<gene>
    <name evidence="4" type="ORF">DCS_02408</name>
</gene>
<organism evidence="4 5">
    <name type="scientific">Drechmeria coniospora</name>
    <name type="common">Nematophagous fungus</name>
    <name type="synonym">Meria coniospora</name>
    <dbReference type="NCBI Taxonomy" id="98403"/>
    <lineage>
        <taxon>Eukaryota</taxon>
        <taxon>Fungi</taxon>
        <taxon>Dikarya</taxon>
        <taxon>Ascomycota</taxon>
        <taxon>Pezizomycotina</taxon>
        <taxon>Sordariomycetes</taxon>
        <taxon>Hypocreomycetidae</taxon>
        <taxon>Hypocreales</taxon>
        <taxon>Ophiocordycipitaceae</taxon>
        <taxon>Drechmeria</taxon>
    </lineage>
</organism>
<reference evidence="4 5" key="1">
    <citation type="journal article" date="2016" name="Sci. Rep.">
        <title>Insights into Adaptations to a Near-Obligate Nematode Endoparasitic Lifestyle from the Finished Genome of Drechmeria coniospora.</title>
        <authorList>
            <person name="Zhang L."/>
            <person name="Zhou Z."/>
            <person name="Guo Q."/>
            <person name="Fokkens L."/>
            <person name="Miskei M."/>
            <person name="Pocsi I."/>
            <person name="Zhang W."/>
            <person name="Chen M."/>
            <person name="Wang L."/>
            <person name="Sun Y."/>
            <person name="Donzelli B.G."/>
            <person name="Gibson D.M."/>
            <person name="Nelson D.R."/>
            <person name="Luo J.G."/>
            <person name="Rep M."/>
            <person name="Liu H."/>
            <person name="Yang S."/>
            <person name="Wang J."/>
            <person name="Krasnoff S.B."/>
            <person name="Xu Y."/>
            <person name="Molnar I."/>
            <person name="Lin M."/>
        </authorList>
    </citation>
    <scope>NUCLEOTIDE SEQUENCE [LARGE SCALE GENOMIC DNA]</scope>
    <source>
        <strain evidence="4 5">ARSEF 6962</strain>
    </source>
</reference>
<accession>A0A151GVY6</accession>
<dbReference type="GO" id="GO:0008270">
    <property type="term" value="F:zinc ion binding"/>
    <property type="evidence" value="ECO:0007669"/>
    <property type="project" value="UniProtKB-UniRule"/>
</dbReference>
<keyword evidence="1" id="KW-0862">Zinc</keyword>
<dbReference type="SUPFAM" id="SSF144232">
    <property type="entry name" value="HIT/MYND zinc finger-like"/>
    <property type="match status" value="1"/>
</dbReference>
<evidence type="ECO:0000313" key="5">
    <source>
        <dbReference type="Proteomes" id="UP000076580"/>
    </source>
</evidence>
<evidence type="ECO:0000256" key="2">
    <source>
        <dbReference type="SAM" id="MobiDB-lite"/>
    </source>
</evidence>
<feature type="compositionally biased region" description="Basic and acidic residues" evidence="2">
    <location>
        <begin position="94"/>
        <end position="106"/>
    </location>
</feature>
<feature type="region of interest" description="Disordered" evidence="2">
    <location>
        <begin position="1"/>
        <end position="58"/>
    </location>
</feature>
<keyword evidence="1" id="KW-0479">Metal-binding</keyword>
<dbReference type="RefSeq" id="XP_040660618.1">
    <property type="nucleotide sequence ID" value="XM_040799735.1"/>
</dbReference>
<feature type="domain" description="HIT-type" evidence="3">
    <location>
        <begin position="63"/>
        <end position="99"/>
    </location>
</feature>
<dbReference type="InParanoid" id="A0A151GVY6"/>
<dbReference type="InterPro" id="IPR007529">
    <property type="entry name" value="Znf_HIT"/>
</dbReference>
<keyword evidence="5" id="KW-1185">Reference proteome</keyword>
<dbReference type="EMBL" id="LAYC01000001">
    <property type="protein sequence ID" value="KYK61266.1"/>
    <property type="molecule type" value="Genomic_DNA"/>
</dbReference>
<keyword evidence="1" id="KW-0863">Zinc-finger</keyword>
<protein>
    <submittedName>
        <fullName evidence="4">Zinc finger domain-containing protein</fullName>
    </submittedName>
</protein>
<dbReference type="AlphaFoldDB" id="A0A151GVY6"/>
<proteinExistence type="predicted"/>
<evidence type="ECO:0000256" key="1">
    <source>
        <dbReference type="PROSITE-ProRule" id="PRU00453"/>
    </source>
</evidence>
<dbReference type="CDD" id="cd23024">
    <property type="entry name" value="zf-HIT_ZNHIT2-3"/>
    <property type="match status" value="1"/>
</dbReference>